<keyword evidence="9" id="KW-1185">Reference proteome</keyword>
<evidence type="ECO:0000256" key="4">
    <source>
        <dbReference type="ARBA" id="ARBA00022980"/>
    </source>
</evidence>
<dbReference type="RefSeq" id="WP_149568391.1">
    <property type="nucleotide sequence ID" value="NZ_CP035807.1"/>
</dbReference>
<sequence length="165" mass="18006">MAEKKIQQYKIDAVGQLERQFGSVESYFLTDYRGLSVEQITEIRGKLRALDAEIHVVKNNFAKKAFELIDVKGLEEYLVGPTAVALVKGEAGPVAKALFAAAKETSLEVKGGYVAGDLMSSQEAEVFSTLPTRDEAIQMLMYAMNGVTSKLVRTIQAVADQKAEA</sequence>
<dbReference type="NCBIfam" id="NF000955">
    <property type="entry name" value="PRK00099.1-1"/>
    <property type="match status" value="1"/>
</dbReference>
<reference evidence="8 9" key="1">
    <citation type="submission" date="2019-02" db="EMBL/GenBank/DDBJ databases">
        <authorList>
            <person name="Fomenkov A."/>
            <person name="Dubinina G."/>
            <person name="Grabovich M."/>
            <person name="Vincze T."/>
            <person name="Roberts R.J."/>
        </authorList>
    </citation>
    <scope>NUCLEOTIDE SEQUENCE [LARGE SCALE GENOMIC DNA]</scope>
    <source>
        <strain evidence="8 9">P</strain>
    </source>
</reference>
<dbReference type="EMBL" id="CP035807">
    <property type="protein sequence ID" value="QEN05150.1"/>
    <property type="molecule type" value="Genomic_DNA"/>
</dbReference>
<dbReference type="CDD" id="cd05797">
    <property type="entry name" value="Ribosomal_L10"/>
    <property type="match status" value="1"/>
</dbReference>
<dbReference type="GO" id="GO:0070180">
    <property type="term" value="F:large ribosomal subunit rRNA binding"/>
    <property type="evidence" value="ECO:0007669"/>
    <property type="project" value="UniProtKB-UniRule"/>
</dbReference>
<evidence type="ECO:0000256" key="3">
    <source>
        <dbReference type="ARBA" id="ARBA00022730"/>
    </source>
</evidence>
<keyword evidence="5 7" id="KW-0687">Ribonucleoprotein</keyword>
<dbReference type="Gene3D" id="3.30.70.1730">
    <property type="match status" value="1"/>
</dbReference>
<organism evidence="8 9">
    <name type="scientific">Thiospirochaeta perfilievii</name>
    <dbReference type="NCBI Taxonomy" id="252967"/>
    <lineage>
        <taxon>Bacteria</taxon>
        <taxon>Pseudomonadati</taxon>
        <taxon>Spirochaetota</taxon>
        <taxon>Spirochaetia</taxon>
        <taxon>Spirochaetales</taxon>
        <taxon>Spirochaetaceae</taxon>
        <taxon>Thiospirochaeta</taxon>
    </lineage>
</organism>
<evidence type="ECO:0000313" key="9">
    <source>
        <dbReference type="Proteomes" id="UP000323824"/>
    </source>
</evidence>
<reference evidence="8 9" key="2">
    <citation type="submission" date="2019-09" db="EMBL/GenBank/DDBJ databases">
        <title>Complete Genome Sequence and Methylome Analysis of free living Spirochaetas.</title>
        <authorList>
            <person name="Leshcheva N."/>
            <person name="Mikheeva N."/>
        </authorList>
    </citation>
    <scope>NUCLEOTIDE SEQUENCE [LARGE SCALE GENOMIC DNA]</scope>
    <source>
        <strain evidence="8 9">P</strain>
    </source>
</reference>
<evidence type="ECO:0000256" key="5">
    <source>
        <dbReference type="ARBA" id="ARBA00023274"/>
    </source>
</evidence>
<dbReference type="Pfam" id="PF00466">
    <property type="entry name" value="Ribosomal_L10"/>
    <property type="match status" value="1"/>
</dbReference>
<dbReference type="InterPro" id="IPR043141">
    <property type="entry name" value="Ribosomal_uL10-like_sf"/>
</dbReference>
<dbReference type="GO" id="GO:0003735">
    <property type="term" value="F:structural constituent of ribosome"/>
    <property type="evidence" value="ECO:0007669"/>
    <property type="project" value="InterPro"/>
</dbReference>
<dbReference type="OrthoDB" id="9808307at2"/>
<comment type="subunit">
    <text evidence="7">Part of the ribosomal stalk of the 50S ribosomal subunit. The N-terminus interacts with L11 and the large rRNA to form the base of the stalk. The C-terminus forms an elongated spine to which L12 dimers bind in a sequential fashion forming a multimeric L10(L12)X complex.</text>
</comment>
<evidence type="ECO:0000256" key="1">
    <source>
        <dbReference type="ARBA" id="ARBA00002633"/>
    </source>
</evidence>
<dbReference type="HAMAP" id="MF_00362">
    <property type="entry name" value="Ribosomal_uL10"/>
    <property type="match status" value="1"/>
</dbReference>
<dbReference type="InterPro" id="IPR002363">
    <property type="entry name" value="Ribosomal_uL10_CS_bac"/>
</dbReference>
<evidence type="ECO:0000256" key="7">
    <source>
        <dbReference type="HAMAP-Rule" id="MF_00362"/>
    </source>
</evidence>
<dbReference type="KEGG" id="sper:EW093_10650"/>
<accession>A0A5C1QDK2</accession>
<gene>
    <name evidence="7" type="primary">rplJ</name>
    <name evidence="8" type="ORF">EW093_10650</name>
</gene>
<keyword evidence="3 7" id="KW-0699">rRNA-binding</keyword>
<dbReference type="PROSITE" id="PS01109">
    <property type="entry name" value="RIBOSOMAL_L10"/>
    <property type="match status" value="1"/>
</dbReference>
<comment type="similarity">
    <text evidence="2 7">Belongs to the universal ribosomal protein uL10 family.</text>
</comment>
<dbReference type="Gene3D" id="6.10.250.2350">
    <property type="match status" value="1"/>
</dbReference>
<keyword evidence="4 7" id="KW-0689">Ribosomal protein</keyword>
<dbReference type="PANTHER" id="PTHR11560">
    <property type="entry name" value="39S RIBOSOMAL PROTEIN L10, MITOCHONDRIAL"/>
    <property type="match status" value="1"/>
</dbReference>
<comment type="function">
    <text evidence="1 7">Forms part of the ribosomal stalk, playing a central role in the interaction of the ribosome with GTP-bound translation factors.</text>
</comment>
<keyword evidence="7" id="KW-0694">RNA-binding</keyword>
<evidence type="ECO:0000313" key="8">
    <source>
        <dbReference type="EMBL" id="QEN05150.1"/>
    </source>
</evidence>
<dbReference type="InterPro" id="IPR022973">
    <property type="entry name" value="Ribosomal_uL10_bac"/>
</dbReference>
<proteinExistence type="inferred from homology"/>
<dbReference type="AlphaFoldDB" id="A0A5C1QDK2"/>
<name>A0A5C1QDK2_9SPIO</name>
<dbReference type="SUPFAM" id="SSF160369">
    <property type="entry name" value="Ribosomal protein L10-like"/>
    <property type="match status" value="1"/>
</dbReference>
<dbReference type="GO" id="GO:0006412">
    <property type="term" value="P:translation"/>
    <property type="evidence" value="ECO:0007669"/>
    <property type="project" value="UniProtKB-UniRule"/>
</dbReference>
<evidence type="ECO:0000256" key="6">
    <source>
        <dbReference type="ARBA" id="ARBA00035202"/>
    </source>
</evidence>
<dbReference type="InterPro" id="IPR001790">
    <property type="entry name" value="Ribosomal_uL10"/>
</dbReference>
<protein>
    <recommendedName>
        <fullName evidence="6 7">Large ribosomal subunit protein uL10</fullName>
    </recommendedName>
</protein>
<dbReference type="Proteomes" id="UP000323824">
    <property type="component" value="Chromosome"/>
</dbReference>
<evidence type="ECO:0000256" key="2">
    <source>
        <dbReference type="ARBA" id="ARBA00008889"/>
    </source>
</evidence>
<dbReference type="GO" id="GO:0015934">
    <property type="term" value="C:large ribosomal subunit"/>
    <property type="evidence" value="ECO:0007669"/>
    <property type="project" value="InterPro"/>
</dbReference>
<dbReference type="InterPro" id="IPR047865">
    <property type="entry name" value="Ribosomal_uL10_bac_type"/>
</dbReference>